<reference evidence="2 3" key="1">
    <citation type="submission" date="2019-06" db="EMBL/GenBank/DDBJ databases">
        <title>Draft genomes of female and male turbot (Scophthalmus maximus).</title>
        <authorList>
            <person name="Xu H."/>
            <person name="Xu X.-W."/>
            <person name="Shao C."/>
            <person name="Chen S."/>
        </authorList>
    </citation>
    <scope>NUCLEOTIDE SEQUENCE [LARGE SCALE GENOMIC DNA]</scope>
    <source>
        <strain evidence="2">Ysfricsl-2016a</strain>
        <tissue evidence="2">Blood</tissue>
    </source>
</reference>
<proteinExistence type="predicted"/>
<evidence type="ECO:0000313" key="3">
    <source>
        <dbReference type="Proteomes" id="UP000438429"/>
    </source>
</evidence>
<dbReference type="Proteomes" id="UP000438429">
    <property type="component" value="Unassembled WGS sequence"/>
</dbReference>
<dbReference type="AlphaFoldDB" id="A0A6A4SPY9"/>
<dbReference type="EMBL" id="VEVO01000010">
    <property type="protein sequence ID" value="KAF0036063.1"/>
    <property type="molecule type" value="Genomic_DNA"/>
</dbReference>
<gene>
    <name evidence="2" type="ORF">F2P81_011375</name>
</gene>
<protein>
    <submittedName>
        <fullName evidence="2">Uncharacterized protein</fullName>
    </submittedName>
</protein>
<feature type="region of interest" description="Disordered" evidence="1">
    <location>
        <begin position="196"/>
        <end position="215"/>
    </location>
</feature>
<comment type="caution">
    <text evidence="2">The sequence shown here is derived from an EMBL/GenBank/DDBJ whole genome shotgun (WGS) entry which is preliminary data.</text>
</comment>
<name>A0A6A4SPY9_SCOMX</name>
<feature type="compositionally biased region" description="Polar residues" evidence="1">
    <location>
        <begin position="202"/>
        <end position="215"/>
    </location>
</feature>
<evidence type="ECO:0000256" key="1">
    <source>
        <dbReference type="SAM" id="MobiDB-lite"/>
    </source>
</evidence>
<feature type="region of interest" description="Disordered" evidence="1">
    <location>
        <begin position="54"/>
        <end position="83"/>
    </location>
</feature>
<organism evidence="2 3">
    <name type="scientific">Scophthalmus maximus</name>
    <name type="common">Turbot</name>
    <name type="synonym">Psetta maxima</name>
    <dbReference type="NCBI Taxonomy" id="52904"/>
    <lineage>
        <taxon>Eukaryota</taxon>
        <taxon>Metazoa</taxon>
        <taxon>Chordata</taxon>
        <taxon>Craniata</taxon>
        <taxon>Vertebrata</taxon>
        <taxon>Euteleostomi</taxon>
        <taxon>Actinopterygii</taxon>
        <taxon>Neopterygii</taxon>
        <taxon>Teleostei</taxon>
        <taxon>Neoteleostei</taxon>
        <taxon>Acanthomorphata</taxon>
        <taxon>Carangaria</taxon>
        <taxon>Pleuronectiformes</taxon>
        <taxon>Pleuronectoidei</taxon>
        <taxon>Scophthalmidae</taxon>
        <taxon>Scophthalmus</taxon>
    </lineage>
</organism>
<evidence type="ECO:0000313" key="2">
    <source>
        <dbReference type="EMBL" id="KAF0036063.1"/>
    </source>
</evidence>
<accession>A0A6A4SPY9</accession>
<sequence>MSLPTGSSCGFDPGSFRCECYIRGHRQDTQTRKATSILSSLGESGAVFILLTTAEGDDDDGEEGREPLPIRKPTRALHSAKSTQPTFQIQTHTWDELMSRKNMFTHPDNMSQLDGRDARTSQSGAEVAVDLSARRSGPAFHYGQCASVSRPVVLIYLWIGQCLRVLASSPESCLSALRSRRFVLLNVFRLRRKPGRPAAETSGPTINSSVKSLLD</sequence>